<dbReference type="CDD" id="cd04647">
    <property type="entry name" value="LbH_MAT_like"/>
    <property type="match status" value="1"/>
</dbReference>
<dbReference type="AlphaFoldDB" id="B8HLJ6"/>
<dbReference type="eggNOG" id="COG0110">
    <property type="taxonomic scope" value="Bacteria"/>
</dbReference>
<sequence>MIYKSFFNLKIADQVVIYEGAEIGCPENISIHSNNIIGGNSVLDGRAGITIGSQVNLSSQVSRWTMQHDPQDENFGIKAGSVVVEDYAWLSYRSVVLPGVTIGKGAVVAACAVVTKDVAPYTIVAGIPAKKIGDRNPNLSYELGQKFIPFI</sequence>
<dbReference type="InterPro" id="IPR011004">
    <property type="entry name" value="Trimer_LpxA-like_sf"/>
</dbReference>
<proteinExistence type="inferred from homology"/>
<dbReference type="GO" id="GO:0008374">
    <property type="term" value="F:O-acyltransferase activity"/>
    <property type="evidence" value="ECO:0007669"/>
    <property type="project" value="TreeGrafter"/>
</dbReference>
<comment type="similarity">
    <text evidence="1">Belongs to the transferase hexapeptide repeat family.</text>
</comment>
<dbReference type="InterPro" id="IPR051159">
    <property type="entry name" value="Hexapeptide_acetyltransf"/>
</dbReference>
<dbReference type="Pfam" id="PF00132">
    <property type="entry name" value="Hexapep"/>
    <property type="match status" value="1"/>
</dbReference>
<dbReference type="HOGENOM" id="CLU_051638_7_2_3"/>
<name>B8HLJ6_CYAP4</name>
<dbReference type="KEGG" id="cyn:Cyan7425_1099"/>
<evidence type="ECO:0000256" key="2">
    <source>
        <dbReference type="ARBA" id="ARBA00022679"/>
    </source>
</evidence>
<protein>
    <submittedName>
        <fullName evidence="3">Putative acyltransferase in colanic acid biosynthesis</fullName>
    </submittedName>
</protein>
<keyword evidence="2 3" id="KW-0808">Transferase</keyword>
<dbReference type="STRING" id="395961.Cyan7425_1099"/>
<gene>
    <name evidence="3" type="ordered locus">Cyan7425_1099</name>
</gene>
<accession>B8HLJ6</accession>
<dbReference type="Gene3D" id="2.160.10.10">
    <property type="entry name" value="Hexapeptide repeat proteins"/>
    <property type="match status" value="1"/>
</dbReference>
<dbReference type="GO" id="GO:0043886">
    <property type="term" value="F:structural constituent of carboxysome shell"/>
    <property type="evidence" value="ECO:0007669"/>
    <property type="project" value="UniProtKB-ARBA"/>
</dbReference>
<dbReference type="GO" id="GO:0005829">
    <property type="term" value="C:cytosol"/>
    <property type="evidence" value="ECO:0007669"/>
    <property type="project" value="TreeGrafter"/>
</dbReference>
<dbReference type="PANTHER" id="PTHR23416:SF23">
    <property type="entry name" value="ACETYLTRANSFERASE C18B11.09C-RELATED"/>
    <property type="match status" value="1"/>
</dbReference>
<dbReference type="PANTHER" id="PTHR23416">
    <property type="entry name" value="SIALIC ACID SYNTHASE-RELATED"/>
    <property type="match status" value="1"/>
</dbReference>
<organism evidence="3">
    <name type="scientific">Cyanothece sp. (strain PCC 7425 / ATCC 29141)</name>
    <dbReference type="NCBI Taxonomy" id="395961"/>
    <lineage>
        <taxon>Bacteria</taxon>
        <taxon>Bacillati</taxon>
        <taxon>Cyanobacteriota</taxon>
        <taxon>Cyanophyceae</taxon>
        <taxon>Gomontiellales</taxon>
        <taxon>Cyanothecaceae</taxon>
        <taxon>Cyanothece</taxon>
    </lineage>
</organism>
<dbReference type="InterPro" id="IPR001451">
    <property type="entry name" value="Hexapep"/>
</dbReference>
<reference evidence="3" key="1">
    <citation type="submission" date="2009-01" db="EMBL/GenBank/DDBJ databases">
        <title>Complete sequence of chromosome Cyanothece sp. PCC 7425.</title>
        <authorList>
            <consortium name="US DOE Joint Genome Institute"/>
            <person name="Lucas S."/>
            <person name="Copeland A."/>
            <person name="Lapidus A."/>
            <person name="Glavina del Rio T."/>
            <person name="Dalin E."/>
            <person name="Tice H."/>
            <person name="Bruce D."/>
            <person name="Goodwin L."/>
            <person name="Pitluck S."/>
            <person name="Sims D."/>
            <person name="Meineke L."/>
            <person name="Brettin T."/>
            <person name="Detter J.C."/>
            <person name="Han C."/>
            <person name="Larimer F."/>
            <person name="Land M."/>
            <person name="Hauser L."/>
            <person name="Kyrpides N."/>
            <person name="Ovchinnikova G."/>
            <person name="Liberton M."/>
            <person name="Stoeckel J."/>
            <person name="Banerjee A."/>
            <person name="Singh A."/>
            <person name="Page L."/>
            <person name="Sato H."/>
            <person name="Zhao L."/>
            <person name="Sherman L."/>
            <person name="Pakrasi H."/>
            <person name="Richardson P."/>
        </authorList>
    </citation>
    <scope>NUCLEOTIDE SEQUENCE</scope>
    <source>
        <strain evidence="3">PCC 7425</strain>
    </source>
</reference>
<dbReference type="SUPFAM" id="SSF51161">
    <property type="entry name" value="Trimeric LpxA-like enzymes"/>
    <property type="match status" value="1"/>
</dbReference>
<evidence type="ECO:0000313" key="3">
    <source>
        <dbReference type="EMBL" id="ACL43484.1"/>
    </source>
</evidence>
<dbReference type="GO" id="GO:0031470">
    <property type="term" value="C:carboxysome"/>
    <property type="evidence" value="ECO:0007669"/>
    <property type="project" value="UniProtKB-ARBA"/>
</dbReference>
<evidence type="ECO:0000256" key="1">
    <source>
        <dbReference type="ARBA" id="ARBA00007274"/>
    </source>
</evidence>
<dbReference type="EMBL" id="CP001344">
    <property type="protein sequence ID" value="ACL43484.1"/>
    <property type="molecule type" value="Genomic_DNA"/>
</dbReference>
<keyword evidence="3" id="KW-0012">Acyltransferase</keyword>